<organism evidence="2 3">
    <name type="scientific">Paraburkholderia youngii</name>
    <dbReference type="NCBI Taxonomy" id="2782701"/>
    <lineage>
        <taxon>Bacteria</taxon>
        <taxon>Pseudomonadati</taxon>
        <taxon>Pseudomonadota</taxon>
        <taxon>Betaproteobacteria</taxon>
        <taxon>Burkholderiales</taxon>
        <taxon>Burkholderiaceae</taxon>
        <taxon>Paraburkholderia</taxon>
    </lineage>
</organism>
<dbReference type="Pfam" id="PF07485">
    <property type="entry name" value="DUF1529"/>
    <property type="match status" value="2"/>
</dbReference>
<name>A0ABX2NRQ4_9BURK</name>
<evidence type="ECO:0000313" key="2">
    <source>
        <dbReference type="EMBL" id="NVI07047.1"/>
    </source>
</evidence>
<keyword evidence="3" id="KW-1185">Reference proteome</keyword>
<reference evidence="2 3" key="1">
    <citation type="submission" date="2019-08" db="EMBL/GenBank/DDBJ databases">
        <title>Paraburkholderia simonii sp. nov. and P. youngii sp. nov. Brazilian and Mexican Mimosa-associated rhizobia.</title>
        <authorList>
            <person name="Mavima L."/>
            <person name="Beukes C.W."/>
            <person name="Palmer M."/>
            <person name="De Meyer S.E."/>
            <person name="James E.K."/>
            <person name="Maluk M."/>
            <person name="Avontuur J.R."/>
            <person name="Chan W.Y."/>
            <person name="Venter S.N."/>
            <person name="Steenkamp E.T."/>
        </authorList>
    </citation>
    <scope>NUCLEOTIDE SEQUENCE [LARGE SCALE GENOMIC DNA]</scope>
    <source>
        <strain evidence="2 3">JPY454</strain>
    </source>
</reference>
<comment type="caution">
    <text evidence="2">The sequence shown here is derived from an EMBL/GenBank/DDBJ whole genome shotgun (WGS) entry which is preliminary data.</text>
</comment>
<keyword evidence="1" id="KW-0732">Signal</keyword>
<gene>
    <name evidence="2" type="ORF">FSB64_25475</name>
</gene>
<evidence type="ECO:0000256" key="1">
    <source>
        <dbReference type="SAM" id="SignalP"/>
    </source>
</evidence>
<protein>
    <submittedName>
        <fullName evidence="2">DUF1259 domain-containing protein</fullName>
    </submittedName>
</protein>
<feature type="signal peptide" evidence="1">
    <location>
        <begin position="1"/>
        <end position="26"/>
    </location>
</feature>
<accession>A0ABX2NRQ4</accession>
<feature type="chain" id="PRO_5046797047" evidence="1">
    <location>
        <begin position="27"/>
        <end position="307"/>
    </location>
</feature>
<dbReference type="InterPro" id="IPR011094">
    <property type="entry name" value="Uncharacterised_LppY/LpqO"/>
</dbReference>
<evidence type="ECO:0000313" key="3">
    <source>
        <dbReference type="Proteomes" id="UP000821598"/>
    </source>
</evidence>
<dbReference type="Proteomes" id="UP000821598">
    <property type="component" value="Unassembled WGS sequence"/>
</dbReference>
<dbReference type="RefSeq" id="WP_176368275.1">
    <property type="nucleotide sequence ID" value="NZ_VOMC01000029.1"/>
</dbReference>
<dbReference type="EMBL" id="VOMC01000029">
    <property type="protein sequence ID" value="NVI07047.1"/>
    <property type="molecule type" value="Genomic_DNA"/>
</dbReference>
<proteinExistence type="predicted"/>
<sequence length="307" mass="33029">MSSLRRLSHALIIATSVCAFTSSANAQQPASIDTARIEQITGLKGTFSKQEDVFKITKPRNDVKVQVDGWTMPPFMGLTSYAAFKPAHGSQVMMMGDTVLFEDEVNPAMSAALDAGLEVTALHNHFFFDQPKVYFMHIGGTGDAGKLADGVKKVYDTIAEYRAAHPNPENVFPGHIADPRNISPAPLEAVFGSKGQTNNGMFKVVVGRTASMHGVTVGNEMGVNTWAAFAGTDDEAVVDGDFAMRESELQAVLKSMRASGINIVAIHQHMTGESPRIMFLHYWGKGKAADLARGVKAALDAQATITR</sequence>